<comment type="caution">
    <text evidence="3">The sequence shown here is derived from an EMBL/GenBank/DDBJ whole genome shotgun (WGS) entry which is preliminary data.</text>
</comment>
<accession>A0A8H4RPP9</accession>
<dbReference type="InterPro" id="IPR050767">
    <property type="entry name" value="Sel1_AlgK"/>
</dbReference>
<protein>
    <submittedName>
        <fullName evidence="3">Uncharacterized protein</fullName>
    </submittedName>
</protein>
<dbReference type="EMBL" id="JAAMPI010000324">
    <property type="protein sequence ID" value="KAF4632710.1"/>
    <property type="molecule type" value="Genomic_DNA"/>
</dbReference>
<evidence type="ECO:0000256" key="2">
    <source>
        <dbReference type="SAM" id="MobiDB-lite"/>
    </source>
</evidence>
<dbReference type="PANTHER" id="PTHR11102:SF160">
    <property type="entry name" value="ERAD-ASSOCIATED E3 UBIQUITIN-PROTEIN LIGASE COMPONENT HRD3"/>
    <property type="match status" value="1"/>
</dbReference>
<dbReference type="Pfam" id="PF08238">
    <property type="entry name" value="Sel1"/>
    <property type="match status" value="1"/>
</dbReference>
<feature type="region of interest" description="Disordered" evidence="2">
    <location>
        <begin position="21"/>
        <end position="60"/>
    </location>
</feature>
<dbReference type="Pfam" id="PF13181">
    <property type="entry name" value="TPR_8"/>
    <property type="match status" value="1"/>
</dbReference>
<evidence type="ECO:0000256" key="1">
    <source>
        <dbReference type="ARBA" id="ARBA00038101"/>
    </source>
</evidence>
<reference evidence="3 4" key="1">
    <citation type="submission" date="2020-03" db="EMBL/GenBank/DDBJ databases">
        <title>Draft Genome Sequence of Cudoniella acicularis.</title>
        <authorList>
            <person name="Buettner E."/>
            <person name="Kellner H."/>
        </authorList>
    </citation>
    <scope>NUCLEOTIDE SEQUENCE [LARGE SCALE GENOMIC DNA]</scope>
    <source>
        <strain evidence="3 4">DSM 108380</strain>
    </source>
</reference>
<dbReference type="InterPro" id="IPR006597">
    <property type="entry name" value="Sel1-like"/>
</dbReference>
<sequence>MITIRRSIPVLRNGCKALGVRSFHSTPHHEAKPRPSPRVSRTRGPTPQTTQPKKASDVEQSLPPLALLESASKSGLINISARKALEFLQHGVTPLTLTLLGAIIKKSPTKAQQTFARKLLYSASEQGEKTATFEIIIEAIQFGIVDHFQNFLKRLGLMVKNDNDPEAMMVLGKVLYSQGKNKKALEWFRKATQPPTGSLGINGAGDALVHEGRILLAMQNKKEAEIAFKKAALELDEPVGYFYLSQLQEPGSPKQEVYLIKAASSGSLEACHNLGAIHLARIKKEGKTPKSLDDYGMAREWFLSAASGGFGLSMLNLALLCRAVGQESEGLRWLNRAEEIPEVKRQALDLKSQWDSDRIKLS</sequence>
<dbReference type="PANTHER" id="PTHR11102">
    <property type="entry name" value="SEL-1-LIKE PROTEIN"/>
    <property type="match status" value="1"/>
</dbReference>
<evidence type="ECO:0000313" key="4">
    <source>
        <dbReference type="Proteomes" id="UP000566819"/>
    </source>
</evidence>
<keyword evidence="4" id="KW-1185">Reference proteome</keyword>
<dbReference type="Proteomes" id="UP000566819">
    <property type="component" value="Unassembled WGS sequence"/>
</dbReference>
<dbReference type="InterPro" id="IPR011990">
    <property type="entry name" value="TPR-like_helical_dom_sf"/>
</dbReference>
<dbReference type="Gene3D" id="1.25.40.10">
    <property type="entry name" value="Tetratricopeptide repeat domain"/>
    <property type="match status" value="1"/>
</dbReference>
<dbReference type="SUPFAM" id="SSF81901">
    <property type="entry name" value="HCP-like"/>
    <property type="match status" value="1"/>
</dbReference>
<dbReference type="OrthoDB" id="5379420at2759"/>
<dbReference type="AlphaFoldDB" id="A0A8H4RPP9"/>
<comment type="similarity">
    <text evidence="1">Belongs to the sel-1 family.</text>
</comment>
<gene>
    <name evidence="3" type="ORF">G7Y89_g5421</name>
</gene>
<evidence type="ECO:0000313" key="3">
    <source>
        <dbReference type="EMBL" id="KAF4632710.1"/>
    </source>
</evidence>
<dbReference type="InterPro" id="IPR019734">
    <property type="entry name" value="TPR_rpt"/>
</dbReference>
<proteinExistence type="inferred from homology"/>
<name>A0A8H4RPP9_9HELO</name>
<organism evidence="3 4">
    <name type="scientific">Cudoniella acicularis</name>
    <dbReference type="NCBI Taxonomy" id="354080"/>
    <lineage>
        <taxon>Eukaryota</taxon>
        <taxon>Fungi</taxon>
        <taxon>Dikarya</taxon>
        <taxon>Ascomycota</taxon>
        <taxon>Pezizomycotina</taxon>
        <taxon>Leotiomycetes</taxon>
        <taxon>Helotiales</taxon>
        <taxon>Tricladiaceae</taxon>
        <taxon>Cudoniella</taxon>
    </lineage>
</organism>